<dbReference type="InterPro" id="IPR001810">
    <property type="entry name" value="F-box_dom"/>
</dbReference>
<dbReference type="CDD" id="cd22157">
    <property type="entry name" value="F-box_AtFBW1-like"/>
    <property type="match status" value="2"/>
</dbReference>
<gene>
    <name evidence="2" type="ORF">HU200_054675</name>
</gene>
<protein>
    <recommendedName>
        <fullName evidence="1">F-box domain-containing protein</fullName>
    </recommendedName>
</protein>
<dbReference type="Pfam" id="PF00646">
    <property type="entry name" value="F-box"/>
    <property type="match status" value="2"/>
</dbReference>
<feature type="domain" description="F-box" evidence="1">
    <location>
        <begin position="260"/>
        <end position="310"/>
    </location>
</feature>
<dbReference type="Proteomes" id="UP000636709">
    <property type="component" value="Unassembled WGS sequence"/>
</dbReference>
<dbReference type="Gene3D" id="1.20.1280.50">
    <property type="match status" value="2"/>
</dbReference>
<evidence type="ECO:0000259" key="1">
    <source>
        <dbReference type="PROSITE" id="PS50181"/>
    </source>
</evidence>
<reference evidence="2" key="1">
    <citation type="submission" date="2020-07" db="EMBL/GenBank/DDBJ databases">
        <title>Genome sequence and genetic diversity analysis of an under-domesticated orphan crop, white fonio (Digitaria exilis).</title>
        <authorList>
            <person name="Bennetzen J.L."/>
            <person name="Chen S."/>
            <person name="Ma X."/>
            <person name="Wang X."/>
            <person name="Yssel A.E.J."/>
            <person name="Chaluvadi S.R."/>
            <person name="Johnson M."/>
            <person name="Gangashetty P."/>
            <person name="Hamidou F."/>
            <person name="Sanogo M.D."/>
            <person name="Zwaenepoel A."/>
            <person name="Wallace J."/>
            <person name="Van De Peer Y."/>
            <person name="Van Deynze A."/>
        </authorList>
    </citation>
    <scope>NUCLEOTIDE SEQUENCE</scope>
    <source>
        <tissue evidence="2">Leaves</tissue>
    </source>
</reference>
<dbReference type="PANTHER" id="PTHR35546">
    <property type="entry name" value="F-BOX PROTEIN INTERACTION DOMAIN PROTEIN-RELATED"/>
    <property type="match status" value="1"/>
</dbReference>
<sequence>MEQDTAAAACLPDDLVVEILSRLPAKSLCRFKCVSRCWRRLISDPAHRFRLAQTLSGFFFYSRDPPWRFAALPSSVTPLGLAGDGGLPLVDTALSFLPPSCGKIKIMGSCNGLLLLLCSNDDVLSRSGPPPFYVVCNPATREWVALPQPRYTPGQFSTIITWYATVGFDPAISSHFYVFQVVEEDYMITNYLKAVEIYSSETGTWDLRESESYFNGFLHLPMEYNNIVSVGTKGQPWRGPNAAAAAASRFRVSPCWTVIVLFTNQLPDELIVEILVWFPAKSLCRFKCVSQRWCRLISDPAHRVQLAQTLSGFFFVSRDPAWRFTALPSSVTPLGLAGDDGLPLVDTALSFLPPSYGEINILGSCNGLLLLLCSNNDLLPSVPPPFYVVCNPATREWKEYCNECNATVVTWYATIGFDPAISSCFYVFQVVEEDYMIRNYLKAVEIYSSETGTWDLTESEASHGGSPKCSMKIVTKIKAVVT</sequence>
<dbReference type="PROSITE" id="PS50181">
    <property type="entry name" value="FBOX"/>
    <property type="match status" value="2"/>
</dbReference>
<dbReference type="PANTHER" id="PTHR35546:SF80">
    <property type="entry name" value="F-BOX DOMAIN CONTAINING PROTEIN EXPRESSED"/>
    <property type="match status" value="1"/>
</dbReference>
<name>A0A835AMC0_9POAL</name>
<evidence type="ECO:0000313" key="3">
    <source>
        <dbReference type="Proteomes" id="UP000636709"/>
    </source>
</evidence>
<dbReference type="EMBL" id="JACEFO010002349">
    <property type="protein sequence ID" value="KAF8664498.1"/>
    <property type="molecule type" value="Genomic_DNA"/>
</dbReference>
<dbReference type="Pfam" id="PF24750">
    <property type="entry name" value="b-prop_At3g26010-like"/>
    <property type="match status" value="1"/>
</dbReference>
<feature type="domain" description="F-box" evidence="1">
    <location>
        <begin position="5"/>
        <end position="52"/>
    </location>
</feature>
<accession>A0A835AMC0</accession>
<evidence type="ECO:0000313" key="2">
    <source>
        <dbReference type="EMBL" id="KAF8664498.1"/>
    </source>
</evidence>
<dbReference type="AlphaFoldDB" id="A0A835AMC0"/>
<dbReference type="InterPro" id="IPR055290">
    <property type="entry name" value="At3g26010-like"/>
</dbReference>
<proteinExistence type="predicted"/>
<dbReference type="InterPro" id="IPR056592">
    <property type="entry name" value="Beta-prop_At3g26010-like"/>
</dbReference>
<dbReference type="SUPFAM" id="SSF81383">
    <property type="entry name" value="F-box domain"/>
    <property type="match status" value="2"/>
</dbReference>
<comment type="caution">
    <text evidence="2">The sequence shown here is derived from an EMBL/GenBank/DDBJ whole genome shotgun (WGS) entry which is preliminary data.</text>
</comment>
<keyword evidence="3" id="KW-1185">Reference proteome</keyword>
<organism evidence="2 3">
    <name type="scientific">Digitaria exilis</name>
    <dbReference type="NCBI Taxonomy" id="1010633"/>
    <lineage>
        <taxon>Eukaryota</taxon>
        <taxon>Viridiplantae</taxon>
        <taxon>Streptophyta</taxon>
        <taxon>Embryophyta</taxon>
        <taxon>Tracheophyta</taxon>
        <taxon>Spermatophyta</taxon>
        <taxon>Magnoliopsida</taxon>
        <taxon>Liliopsida</taxon>
        <taxon>Poales</taxon>
        <taxon>Poaceae</taxon>
        <taxon>PACMAD clade</taxon>
        <taxon>Panicoideae</taxon>
        <taxon>Panicodae</taxon>
        <taxon>Paniceae</taxon>
        <taxon>Anthephorinae</taxon>
        <taxon>Digitaria</taxon>
    </lineage>
</organism>
<dbReference type="SMART" id="SM00256">
    <property type="entry name" value="FBOX"/>
    <property type="match status" value="2"/>
</dbReference>
<dbReference type="OrthoDB" id="639104at2759"/>
<dbReference type="InterPro" id="IPR036047">
    <property type="entry name" value="F-box-like_dom_sf"/>
</dbReference>